<dbReference type="Proteomes" id="UP000018211">
    <property type="component" value="Unassembled WGS sequence"/>
</dbReference>
<dbReference type="RefSeq" id="WP_022610828.1">
    <property type="nucleotide sequence ID" value="NZ_LK391965.1"/>
</dbReference>
<organism evidence="1 2">
    <name type="scientific">Vibrio nigripulchritudo SOn1</name>
    <dbReference type="NCBI Taxonomy" id="1238450"/>
    <lineage>
        <taxon>Bacteria</taxon>
        <taxon>Pseudomonadati</taxon>
        <taxon>Pseudomonadota</taxon>
        <taxon>Gammaproteobacteria</taxon>
        <taxon>Vibrionales</taxon>
        <taxon>Vibrionaceae</taxon>
        <taxon>Vibrio</taxon>
    </lineage>
</organism>
<evidence type="ECO:0000313" key="2">
    <source>
        <dbReference type="Proteomes" id="UP000018211"/>
    </source>
</evidence>
<dbReference type="AlphaFoldDB" id="A0AAV2VKR6"/>
<dbReference type="InterPro" id="IPR010323">
    <property type="entry name" value="DUF924"/>
</dbReference>
<accession>A0AAV2VKR6</accession>
<dbReference type="EMBL" id="CAOF01000050">
    <property type="protein sequence ID" value="CCO45290.1"/>
    <property type="molecule type" value="Genomic_DNA"/>
</dbReference>
<evidence type="ECO:0000313" key="1">
    <source>
        <dbReference type="EMBL" id="CCO45290.1"/>
    </source>
</evidence>
<name>A0AAV2VKR6_9VIBR</name>
<dbReference type="InterPro" id="IPR011990">
    <property type="entry name" value="TPR-like_helical_dom_sf"/>
</dbReference>
<dbReference type="Gene3D" id="1.25.40.10">
    <property type="entry name" value="Tetratricopeptide repeat domain"/>
    <property type="match status" value="1"/>
</dbReference>
<sequence>MYKEVIDFWFSELTPKDWFAGGEELDKLIKSRFGDLQAQAVQCELSDWRESTQGRLAEVIVLDQFSRNIHRGTPAAFASDPLALALAQETIRLGLDKELTQIERTFLYMPFMHSESLKVHEHAVELFKENGVENNLDYEYKHKVIIERFGRYPHRNEILGRVSTEEEIEFLKQPGSSF</sequence>
<dbReference type="Gene3D" id="1.20.58.320">
    <property type="entry name" value="TPR-like"/>
    <property type="match status" value="1"/>
</dbReference>
<dbReference type="SUPFAM" id="SSF48452">
    <property type="entry name" value="TPR-like"/>
    <property type="match status" value="1"/>
</dbReference>
<comment type="caution">
    <text evidence="1">The sequence shown here is derived from an EMBL/GenBank/DDBJ whole genome shotgun (WGS) entry which is preliminary data.</text>
</comment>
<gene>
    <name evidence="1" type="ORF">VIBNISOn1_1430059</name>
</gene>
<dbReference type="Pfam" id="PF06041">
    <property type="entry name" value="DUF924"/>
    <property type="match status" value="1"/>
</dbReference>
<proteinExistence type="predicted"/>
<protein>
    <recommendedName>
        <fullName evidence="3">DUF924 domain-containing protein</fullName>
    </recommendedName>
</protein>
<reference evidence="1 2" key="1">
    <citation type="journal article" date="2013" name="ISME J.">
        <title>Comparative genomics of pathogenic lineages of Vibrio nigripulchritudo identifies virulence-associated traits.</title>
        <authorList>
            <person name="Goudenege D."/>
            <person name="Labreuche Y."/>
            <person name="Krin E."/>
            <person name="Ansquer D."/>
            <person name="Mangenot S."/>
            <person name="Calteau A."/>
            <person name="Medigue C."/>
            <person name="Mazel D."/>
            <person name="Polz M.F."/>
            <person name="Le Roux F."/>
        </authorList>
    </citation>
    <scope>NUCLEOTIDE SEQUENCE [LARGE SCALE GENOMIC DNA]</scope>
    <source>
        <strain evidence="1 2">SOn1</strain>
    </source>
</reference>
<evidence type="ECO:0008006" key="3">
    <source>
        <dbReference type="Google" id="ProtNLM"/>
    </source>
</evidence>